<comment type="caution">
    <text evidence="1">The sequence shown here is derived from an EMBL/GenBank/DDBJ whole genome shotgun (WGS) entry which is preliminary data.</text>
</comment>
<evidence type="ECO:0000313" key="1">
    <source>
        <dbReference type="EMBL" id="RID85514.1"/>
    </source>
</evidence>
<dbReference type="RefSeq" id="WP_119112367.1">
    <property type="nucleotide sequence ID" value="NZ_CBCSEO010000002.1"/>
</dbReference>
<organism evidence="1 2">
    <name type="scientific">Mesobacillus zeae</name>
    <dbReference type="NCBI Taxonomy" id="1917180"/>
    <lineage>
        <taxon>Bacteria</taxon>
        <taxon>Bacillati</taxon>
        <taxon>Bacillota</taxon>
        <taxon>Bacilli</taxon>
        <taxon>Bacillales</taxon>
        <taxon>Bacillaceae</taxon>
        <taxon>Mesobacillus</taxon>
    </lineage>
</organism>
<protein>
    <recommendedName>
        <fullName evidence="3">DUF2188 domain-containing protein</fullName>
    </recommendedName>
</protein>
<proteinExistence type="predicted"/>
<reference evidence="1 2" key="1">
    <citation type="submission" date="2018-08" db="EMBL/GenBank/DDBJ databases">
        <title>Bacillus jemisoniae sp. nov., Bacillus chryseoplanitiae sp. nov., Bacillus resnikiae sp. nov., and Bacillus frankliniae sp. nov., isolated from Viking spacecraft and associated surfaces.</title>
        <authorList>
            <person name="Seuylemezian A."/>
            <person name="Vaishampayan P."/>
        </authorList>
    </citation>
    <scope>NUCLEOTIDE SEQUENCE [LARGE SCALE GENOMIC DNA]</scope>
    <source>
        <strain evidence="1 2">JJ-247</strain>
    </source>
</reference>
<evidence type="ECO:0000313" key="2">
    <source>
        <dbReference type="Proteomes" id="UP000265816"/>
    </source>
</evidence>
<evidence type="ECO:0008006" key="3">
    <source>
        <dbReference type="Google" id="ProtNLM"/>
    </source>
</evidence>
<dbReference type="Proteomes" id="UP000265816">
    <property type="component" value="Unassembled WGS sequence"/>
</dbReference>
<dbReference type="AlphaFoldDB" id="A0A398B7P8"/>
<gene>
    <name evidence="1" type="ORF">D1970_08030</name>
</gene>
<sequence>MPWTKNDYPPAMKNLDDATREKAIEIANALLEDEHYQEGKSIAIAIDKAKEYTKNHESH</sequence>
<name>A0A398B7P8_9BACI</name>
<dbReference type="OrthoDB" id="8858565at2"/>
<dbReference type="EMBL" id="QWVT01000015">
    <property type="protein sequence ID" value="RID85514.1"/>
    <property type="molecule type" value="Genomic_DNA"/>
</dbReference>
<keyword evidence="2" id="KW-1185">Reference proteome</keyword>
<accession>A0A398B7P8</accession>